<gene>
    <name evidence="2" type="ORF">DBZ36_08075</name>
</gene>
<keyword evidence="1" id="KW-0812">Transmembrane</keyword>
<dbReference type="RefSeq" id="WP_120354389.1">
    <property type="nucleotide sequence ID" value="NZ_RAQO01000004.1"/>
</dbReference>
<dbReference type="EMBL" id="RAQO01000004">
    <property type="protein sequence ID" value="RKF20385.1"/>
    <property type="molecule type" value="Genomic_DNA"/>
</dbReference>
<proteinExistence type="predicted"/>
<dbReference type="PANTHER" id="PTHR34703:SF1">
    <property type="entry name" value="ANTIPORTER SUBUNIT MNHG2-RELATED"/>
    <property type="match status" value="1"/>
</dbReference>
<dbReference type="NCBIfam" id="NF009316">
    <property type="entry name" value="PRK12674.1-5"/>
    <property type="match status" value="1"/>
</dbReference>
<dbReference type="Pfam" id="PF03334">
    <property type="entry name" value="PhaG_MnhG_YufB"/>
    <property type="match status" value="1"/>
</dbReference>
<dbReference type="NCBIfam" id="NF009314">
    <property type="entry name" value="PRK12674.1-2"/>
    <property type="match status" value="1"/>
</dbReference>
<dbReference type="InterPro" id="IPR005133">
    <property type="entry name" value="PhaG_MnhG_YufB"/>
</dbReference>
<keyword evidence="1" id="KW-1133">Transmembrane helix</keyword>
<dbReference type="GO" id="GO:0015385">
    <property type="term" value="F:sodium:proton antiporter activity"/>
    <property type="evidence" value="ECO:0007669"/>
    <property type="project" value="TreeGrafter"/>
</dbReference>
<dbReference type="Proteomes" id="UP000286482">
    <property type="component" value="Unassembled WGS sequence"/>
</dbReference>
<evidence type="ECO:0000313" key="2">
    <source>
        <dbReference type="EMBL" id="RKF20385.1"/>
    </source>
</evidence>
<keyword evidence="3" id="KW-1185">Reference proteome</keyword>
<accession>A0A420EI70</accession>
<evidence type="ECO:0000256" key="1">
    <source>
        <dbReference type="SAM" id="Phobius"/>
    </source>
</evidence>
<feature type="transmembrane region" description="Helical" evidence="1">
    <location>
        <begin position="67"/>
        <end position="85"/>
    </location>
</feature>
<feature type="transmembrane region" description="Helical" evidence="1">
    <location>
        <begin position="40"/>
        <end position="60"/>
    </location>
</feature>
<dbReference type="OrthoDB" id="9813804at2"/>
<dbReference type="PANTHER" id="PTHR34703">
    <property type="entry name" value="ANTIPORTER SUBUNIT MNHG2-RELATED"/>
    <property type="match status" value="1"/>
</dbReference>
<name>A0A420EI70_9ALTE</name>
<sequence>MLEIICSVLLIIGGLFIFLGSYSMVKLPDFYTRLHGPTKASTLGVGSIILAAIIFSAINGGISLKELIITLFLFITAPVAAHMLAKSALHIQVKQRKGSINDELFENAKQQKDSPSD</sequence>
<dbReference type="NCBIfam" id="TIGR01300">
    <property type="entry name" value="CPA3_mnhG_phaG"/>
    <property type="match status" value="1"/>
</dbReference>
<evidence type="ECO:0000313" key="3">
    <source>
        <dbReference type="Proteomes" id="UP000286482"/>
    </source>
</evidence>
<reference evidence="2 3" key="1">
    <citation type="submission" date="2018-09" db="EMBL/GenBank/DDBJ databases">
        <authorList>
            <person name="Wang Z."/>
        </authorList>
    </citation>
    <scope>NUCLEOTIDE SEQUENCE [LARGE SCALE GENOMIC DNA]</scope>
    <source>
        <strain evidence="2 3">ALS 81</strain>
    </source>
</reference>
<protein>
    <submittedName>
        <fullName evidence="2">Na+/H+ antiporter subunit G</fullName>
    </submittedName>
</protein>
<feature type="transmembrane region" description="Helical" evidence="1">
    <location>
        <begin position="7"/>
        <end position="25"/>
    </location>
</feature>
<comment type="caution">
    <text evidence="2">The sequence shown here is derived from an EMBL/GenBank/DDBJ whole genome shotgun (WGS) entry which is preliminary data.</text>
</comment>
<keyword evidence="1" id="KW-0472">Membrane</keyword>
<dbReference type="AlphaFoldDB" id="A0A420EI70"/>
<organism evidence="2 3">
    <name type="scientific">Alginatibacterium sediminis</name>
    <dbReference type="NCBI Taxonomy" id="2164068"/>
    <lineage>
        <taxon>Bacteria</taxon>
        <taxon>Pseudomonadati</taxon>
        <taxon>Pseudomonadota</taxon>
        <taxon>Gammaproteobacteria</taxon>
        <taxon>Alteromonadales</taxon>
        <taxon>Alteromonadaceae</taxon>
        <taxon>Alginatibacterium</taxon>
    </lineage>
</organism>